<dbReference type="NCBIfam" id="TIGR00553">
    <property type="entry name" value="pabB"/>
    <property type="match status" value="1"/>
</dbReference>
<proteinExistence type="predicted"/>
<dbReference type="InterPro" id="IPR005802">
    <property type="entry name" value="ADC_synth_comp_1"/>
</dbReference>
<dbReference type="EMBL" id="NWTK01000005">
    <property type="protein sequence ID" value="PKR54329.1"/>
    <property type="molecule type" value="Genomic_DNA"/>
</dbReference>
<dbReference type="PANTHER" id="PTHR11236">
    <property type="entry name" value="AMINOBENZOATE/ANTHRANILATE SYNTHASE"/>
    <property type="match status" value="1"/>
</dbReference>
<dbReference type="OrthoDB" id="9803598at2"/>
<dbReference type="GO" id="GO:0009396">
    <property type="term" value="P:folic acid-containing compound biosynthetic process"/>
    <property type="evidence" value="ECO:0007669"/>
    <property type="project" value="InterPro"/>
</dbReference>
<dbReference type="RefSeq" id="WP_101265838.1">
    <property type="nucleotide sequence ID" value="NZ_NWTK01000005.1"/>
</dbReference>
<name>A0A2N3KUT3_9PROT</name>
<dbReference type="InterPro" id="IPR019999">
    <property type="entry name" value="Anth_synth_I-like"/>
</dbReference>
<dbReference type="PANTHER" id="PTHR11236:SF50">
    <property type="entry name" value="AMINODEOXYCHORISMATE SYNTHASE COMPONENT 1"/>
    <property type="match status" value="1"/>
</dbReference>
<dbReference type="Pfam" id="PF04715">
    <property type="entry name" value="Anth_synt_I_N"/>
    <property type="match status" value="1"/>
</dbReference>
<evidence type="ECO:0000256" key="2">
    <source>
        <dbReference type="ARBA" id="ARBA00022679"/>
    </source>
</evidence>
<accession>A0A2N3KUT3</accession>
<dbReference type="Proteomes" id="UP000233597">
    <property type="component" value="Unassembled WGS sequence"/>
</dbReference>
<evidence type="ECO:0000313" key="5">
    <source>
        <dbReference type="EMBL" id="PKR54329.1"/>
    </source>
</evidence>
<dbReference type="InterPro" id="IPR006805">
    <property type="entry name" value="Anth_synth_I_N"/>
</dbReference>
<sequence length="472" mass="51038">MRAVEHPFIEPDVAFFAFAGLPGCHFLDSGGDSGFSYIAVHPVHVISARDGVVCVDDQPIDTAPFAAIREMLARYQITHDPALPPFQGGLVGYFGYDLCQQLEKLPVPSADFLNIPDMLAGIYDVVIAFDLAARRMWIIAHGLDDQADTASDVRAQAQIVDIERKLADVQGQGDCNDDRPLPTAPEAPAIAPWQSNFDRAGYETAVGQVKDYIFAGDIFQANLSQCFSAEYEAGQLADCFGLYRRLRRLSPAPFGAFLNFGDVAILSNSPERFLQVDETGAVETKPIKGTRPRGKTPVEDATFAQDLLVSEKDRAENVMIVDLLRNDLSRVCKPHSVIADPICDLESFANVHHLVSTVKGQLEDDQTAIDLLIACFPGGSITGAPKIRAMEIITELEQTRRGAYCGAIGFIGFDGVMDTNIAIRTLAIHRGRVAFNAGGGIVADSDPAAEYDETLAKAAKLMAALGISFDGQ</sequence>
<feature type="domain" description="Anthranilate synthase component I N-terminal" evidence="4">
    <location>
        <begin position="10"/>
        <end position="137"/>
    </location>
</feature>
<keyword evidence="2" id="KW-0808">Transferase</keyword>
<protein>
    <recommendedName>
        <fullName evidence="1">aminodeoxychorismate synthase</fullName>
        <ecNumber evidence="1">2.6.1.85</ecNumber>
    </recommendedName>
</protein>
<dbReference type="InterPro" id="IPR015890">
    <property type="entry name" value="Chorismate_C"/>
</dbReference>
<dbReference type="PRINTS" id="PR00095">
    <property type="entry name" value="ANTSNTHASEI"/>
</dbReference>
<gene>
    <name evidence="5" type="primary">pabB</name>
    <name evidence="5" type="ORF">COO20_09295</name>
</gene>
<feature type="domain" description="Chorismate-utilising enzyme C-terminal" evidence="3">
    <location>
        <begin position="199"/>
        <end position="457"/>
    </location>
</feature>
<dbReference type="SUPFAM" id="SSF56322">
    <property type="entry name" value="ADC synthase"/>
    <property type="match status" value="1"/>
</dbReference>
<dbReference type="GO" id="GO:0000162">
    <property type="term" value="P:L-tryptophan biosynthetic process"/>
    <property type="evidence" value="ECO:0007669"/>
    <property type="project" value="TreeGrafter"/>
</dbReference>
<dbReference type="Gene3D" id="3.60.120.10">
    <property type="entry name" value="Anthranilate synthase"/>
    <property type="match status" value="1"/>
</dbReference>
<reference evidence="5 6" key="1">
    <citation type="submission" date="2017-09" db="EMBL/GenBank/DDBJ databases">
        <title>Biodiversity and function of Thalassospira species in the particle-attached aromatic-hydrocarbon-degrading consortia from the surface seawater of the South China Sea.</title>
        <authorList>
            <person name="Dong C."/>
            <person name="Liu R."/>
            <person name="Shao Z."/>
        </authorList>
    </citation>
    <scope>NUCLEOTIDE SEQUENCE [LARGE SCALE GENOMIC DNA]</scope>
    <source>
        <strain evidence="5 6">CSC1P2</strain>
    </source>
</reference>
<organism evidence="5 6">
    <name type="scientific">Thalassospira marina</name>
    <dbReference type="NCBI Taxonomy" id="2048283"/>
    <lineage>
        <taxon>Bacteria</taxon>
        <taxon>Pseudomonadati</taxon>
        <taxon>Pseudomonadota</taxon>
        <taxon>Alphaproteobacteria</taxon>
        <taxon>Rhodospirillales</taxon>
        <taxon>Thalassospiraceae</taxon>
        <taxon>Thalassospira</taxon>
    </lineage>
</organism>
<evidence type="ECO:0000313" key="6">
    <source>
        <dbReference type="Proteomes" id="UP000233597"/>
    </source>
</evidence>
<evidence type="ECO:0000256" key="1">
    <source>
        <dbReference type="ARBA" id="ARBA00013139"/>
    </source>
</evidence>
<dbReference type="Pfam" id="PF00425">
    <property type="entry name" value="Chorismate_bind"/>
    <property type="match status" value="1"/>
</dbReference>
<evidence type="ECO:0000259" key="3">
    <source>
        <dbReference type="Pfam" id="PF00425"/>
    </source>
</evidence>
<dbReference type="EC" id="2.6.1.85" evidence="1"/>
<evidence type="ECO:0000259" key="4">
    <source>
        <dbReference type="Pfam" id="PF04715"/>
    </source>
</evidence>
<dbReference type="GO" id="GO:0046820">
    <property type="term" value="F:4-amino-4-deoxychorismate synthase activity"/>
    <property type="evidence" value="ECO:0007669"/>
    <property type="project" value="UniProtKB-EC"/>
</dbReference>
<dbReference type="InterPro" id="IPR005801">
    <property type="entry name" value="ADC_synthase"/>
</dbReference>
<comment type="caution">
    <text evidence="5">The sequence shown here is derived from an EMBL/GenBank/DDBJ whole genome shotgun (WGS) entry which is preliminary data.</text>
</comment>
<dbReference type="AlphaFoldDB" id="A0A2N3KUT3"/>